<gene>
    <name evidence="8" type="ORF">JZ786_14585</name>
</gene>
<dbReference type="Gene3D" id="3.10.290.10">
    <property type="entry name" value="RNA-binding S4 domain"/>
    <property type="match status" value="1"/>
</dbReference>
<dbReference type="InterPro" id="IPR042092">
    <property type="entry name" value="PsdUridine_s_RsuA/RluB/E/F_cat"/>
</dbReference>
<evidence type="ECO:0000256" key="5">
    <source>
        <dbReference type="RuleBase" id="RU003887"/>
    </source>
</evidence>
<dbReference type="InterPro" id="IPR018496">
    <property type="entry name" value="PsdUridine_synth_RsuA/RluB_CS"/>
</dbReference>
<evidence type="ECO:0000256" key="2">
    <source>
        <dbReference type="ARBA" id="ARBA00022884"/>
    </source>
</evidence>
<dbReference type="InterPro" id="IPR000748">
    <property type="entry name" value="PsdUridine_synth_RsuA/RluB/E/F"/>
</dbReference>
<dbReference type="GO" id="GO:0000455">
    <property type="term" value="P:enzyme-directed rRNA pseudouridine synthesis"/>
    <property type="evidence" value="ECO:0007669"/>
    <property type="project" value="UniProtKB-ARBA"/>
</dbReference>
<dbReference type="KEGG" id="afx:JZ786_14585"/>
<dbReference type="CDD" id="cd02870">
    <property type="entry name" value="PseudoU_synth_RsuA_like"/>
    <property type="match status" value="1"/>
</dbReference>
<dbReference type="InterPro" id="IPR020094">
    <property type="entry name" value="TruA/RsuA/RluB/E/F_N"/>
</dbReference>
<feature type="region of interest" description="Disordered" evidence="6">
    <location>
        <begin position="245"/>
        <end position="265"/>
    </location>
</feature>
<dbReference type="RefSeq" id="WP_206655143.1">
    <property type="nucleotide sequence ID" value="NZ_CP071182.1"/>
</dbReference>
<dbReference type="PROSITE" id="PS50889">
    <property type="entry name" value="S4"/>
    <property type="match status" value="1"/>
</dbReference>
<dbReference type="NCBIfam" id="TIGR00093">
    <property type="entry name" value="pseudouridine synthase"/>
    <property type="match status" value="1"/>
</dbReference>
<dbReference type="FunFam" id="3.30.70.1560:FF:000001">
    <property type="entry name" value="Pseudouridine synthase"/>
    <property type="match status" value="1"/>
</dbReference>
<dbReference type="SUPFAM" id="SSF55174">
    <property type="entry name" value="Alpha-L RNA-binding motif"/>
    <property type="match status" value="1"/>
</dbReference>
<keyword evidence="9" id="KW-1185">Reference proteome</keyword>
<comment type="similarity">
    <text evidence="1 5">Belongs to the pseudouridine synthase RsuA family.</text>
</comment>
<evidence type="ECO:0000256" key="4">
    <source>
        <dbReference type="PROSITE-ProRule" id="PRU00182"/>
    </source>
</evidence>
<proteinExistence type="inferred from homology"/>
<evidence type="ECO:0000256" key="1">
    <source>
        <dbReference type="ARBA" id="ARBA00008348"/>
    </source>
</evidence>
<dbReference type="InterPro" id="IPR036986">
    <property type="entry name" value="S4_RNA-bd_sf"/>
</dbReference>
<dbReference type="Proteomes" id="UP000663505">
    <property type="component" value="Chromosome"/>
</dbReference>
<dbReference type="Pfam" id="PF01479">
    <property type="entry name" value="S4"/>
    <property type="match status" value="1"/>
</dbReference>
<dbReference type="GO" id="GO:0003723">
    <property type="term" value="F:RNA binding"/>
    <property type="evidence" value="ECO:0007669"/>
    <property type="project" value="UniProtKB-KW"/>
</dbReference>
<dbReference type="FunFam" id="3.10.290.10:FF:000003">
    <property type="entry name" value="Pseudouridine synthase"/>
    <property type="match status" value="1"/>
</dbReference>
<dbReference type="PANTHER" id="PTHR47683">
    <property type="entry name" value="PSEUDOURIDINE SYNTHASE FAMILY PROTEIN-RELATED"/>
    <property type="match status" value="1"/>
</dbReference>
<keyword evidence="2 4" id="KW-0694">RNA-binding</keyword>
<dbReference type="GO" id="GO:0120159">
    <property type="term" value="F:rRNA pseudouridine synthase activity"/>
    <property type="evidence" value="ECO:0007669"/>
    <property type="project" value="UniProtKB-ARBA"/>
</dbReference>
<dbReference type="CDD" id="cd00165">
    <property type="entry name" value="S4"/>
    <property type="match status" value="1"/>
</dbReference>
<protein>
    <recommendedName>
        <fullName evidence="5">Pseudouridine synthase</fullName>
        <ecNumber evidence="5">5.4.99.-</ecNumber>
    </recommendedName>
</protein>
<dbReference type="InterPro" id="IPR002942">
    <property type="entry name" value="S4_RNA-bd"/>
</dbReference>
<evidence type="ECO:0000256" key="6">
    <source>
        <dbReference type="SAM" id="MobiDB-lite"/>
    </source>
</evidence>
<dbReference type="EMBL" id="CP071182">
    <property type="protein sequence ID" value="QSO45774.1"/>
    <property type="molecule type" value="Genomic_DNA"/>
</dbReference>
<dbReference type="Gene3D" id="3.30.70.1560">
    <property type="entry name" value="Alpha-L RNA-binding motif"/>
    <property type="match status" value="1"/>
</dbReference>
<reference evidence="8 9" key="1">
    <citation type="submission" date="2021-02" db="EMBL/GenBank/DDBJ databases">
        <title>Alicyclobacillus curvatus sp. nov. and Alicyclobacillus mengziensis sp. nov., two acidophilic bacteria isolated from acid mine drainage.</title>
        <authorList>
            <person name="Huang Y."/>
        </authorList>
    </citation>
    <scope>NUCLEOTIDE SEQUENCE [LARGE SCALE GENOMIC DNA]</scope>
    <source>
        <strain evidence="8 9">S30H14</strain>
    </source>
</reference>
<dbReference type="InterPro" id="IPR020103">
    <property type="entry name" value="PsdUridine_synth_cat_dom_sf"/>
</dbReference>
<dbReference type="SUPFAM" id="SSF55120">
    <property type="entry name" value="Pseudouridine synthase"/>
    <property type="match status" value="1"/>
</dbReference>
<dbReference type="Pfam" id="PF00849">
    <property type="entry name" value="PseudoU_synth_2"/>
    <property type="match status" value="1"/>
</dbReference>
<feature type="domain" description="RNA-binding S4" evidence="7">
    <location>
        <begin position="3"/>
        <end position="71"/>
    </location>
</feature>
<evidence type="ECO:0000313" key="9">
    <source>
        <dbReference type="Proteomes" id="UP000663505"/>
    </source>
</evidence>
<dbReference type="PANTHER" id="PTHR47683:SF2">
    <property type="entry name" value="RNA-BINDING S4 DOMAIN-CONTAINING PROTEIN"/>
    <property type="match status" value="1"/>
</dbReference>
<sequence length="265" mass="29967">MTERLQKFLARAGVASRRKCEELIIAGEVEVDGRIVSELGTVIDPLQQTVKVRGQTVFAERVVCVVLHKPVSYVTTVSDPQGRRTVLDLLTEVRERVYPVGRLDYDTSGLLLLSNDGELTYRLLHPKHHVEKVYRATVLGMPSAETLRQLQTGVTLDDGVTSPAVIHVLRHHPKESVVEIMIHEGRNRQVRRMFEAVSHPVKRLKRIRFGPLELGTLQTGEWRLLTAVEQRALYEAVGMTPPEPLVLESKAQANTKNRPKKNRNR</sequence>
<evidence type="ECO:0000256" key="3">
    <source>
        <dbReference type="ARBA" id="ARBA00023235"/>
    </source>
</evidence>
<dbReference type="AlphaFoldDB" id="A0A9X7VV66"/>
<organism evidence="8 9">
    <name type="scientific">Alicyclobacillus mengziensis</name>
    <dbReference type="NCBI Taxonomy" id="2931921"/>
    <lineage>
        <taxon>Bacteria</taxon>
        <taxon>Bacillati</taxon>
        <taxon>Bacillota</taxon>
        <taxon>Bacilli</taxon>
        <taxon>Bacillales</taxon>
        <taxon>Alicyclobacillaceae</taxon>
        <taxon>Alicyclobacillus</taxon>
    </lineage>
</organism>
<dbReference type="PROSITE" id="PS01149">
    <property type="entry name" value="PSI_RSU"/>
    <property type="match status" value="1"/>
</dbReference>
<dbReference type="SMART" id="SM00363">
    <property type="entry name" value="S4"/>
    <property type="match status" value="1"/>
</dbReference>
<name>A0A9X7VV66_9BACL</name>
<evidence type="ECO:0000313" key="8">
    <source>
        <dbReference type="EMBL" id="QSO45774.1"/>
    </source>
</evidence>
<keyword evidence="3 5" id="KW-0413">Isomerase</keyword>
<evidence type="ECO:0000259" key="7">
    <source>
        <dbReference type="SMART" id="SM00363"/>
    </source>
</evidence>
<dbReference type="InterPro" id="IPR050343">
    <property type="entry name" value="RsuA_PseudoU_synthase"/>
</dbReference>
<dbReference type="Gene3D" id="3.30.70.580">
    <property type="entry name" value="Pseudouridine synthase I, catalytic domain, N-terminal subdomain"/>
    <property type="match status" value="1"/>
</dbReference>
<accession>A0A9X7VV66</accession>
<dbReference type="EC" id="5.4.99.-" evidence="5"/>
<dbReference type="GO" id="GO:0005829">
    <property type="term" value="C:cytosol"/>
    <property type="evidence" value="ECO:0007669"/>
    <property type="project" value="UniProtKB-ARBA"/>
</dbReference>
<dbReference type="InterPro" id="IPR006145">
    <property type="entry name" value="PsdUridine_synth_RsuA/RluA"/>
</dbReference>